<reference evidence="2 3" key="1">
    <citation type="journal article" date="2014" name="BMC Genomics">
        <title>Genome and secretome analysis of the hemibiotrophic fungal pathogen, Moniliophthora roreri, which causes frosty pod rot disease of cacao: mechanisms of the biotrophic and necrotrophic phases.</title>
        <authorList>
            <person name="Meinhardt L.W."/>
            <person name="Costa G.G.L."/>
            <person name="Thomazella D.P.T."/>
            <person name="Teixeira P.J.P.L."/>
            <person name="Carazzolle M.F."/>
            <person name="Schuster S.C."/>
            <person name="Carlson J.E."/>
            <person name="Guiltinan M.J."/>
            <person name="Mieczkowski P."/>
            <person name="Farmer A."/>
            <person name="Ramaraj T."/>
            <person name="Crozier J."/>
            <person name="Davis R.E."/>
            <person name="Shao J."/>
            <person name="Melnick R.L."/>
            <person name="Pereira G.A.G."/>
            <person name="Bailey B.A."/>
        </authorList>
    </citation>
    <scope>NUCLEOTIDE SEQUENCE [LARGE SCALE GENOMIC DNA]</scope>
    <source>
        <strain evidence="2 3">MCA 2997</strain>
    </source>
</reference>
<dbReference type="Proteomes" id="UP000017559">
    <property type="component" value="Unassembled WGS sequence"/>
</dbReference>
<protein>
    <submittedName>
        <fullName evidence="2">Uncharacterized protein</fullName>
    </submittedName>
</protein>
<name>V2WT23_MONRO</name>
<dbReference type="AlphaFoldDB" id="V2WT23"/>
<dbReference type="EMBL" id="AWSO01001561">
    <property type="protein sequence ID" value="ESK83360.1"/>
    <property type="molecule type" value="Genomic_DNA"/>
</dbReference>
<organism evidence="2 3">
    <name type="scientific">Moniliophthora roreri (strain MCA 2997)</name>
    <name type="common">Cocoa frosty pod rot fungus</name>
    <name type="synonym">Crinipellis roreri</name>
    <dbReference type="NCBI Taxonomy" id="1381753"/>
    <lineage>
        <taxon>Eukaryota</taxon>
        <taxon>Fungi</taxon>
        <taxon>Dikarya</taxon>
        <taxon>Basidiomycota</taxon>
        <taxon>Agaricomycotina</taxon>
        <taxon>Agaricomycetes</taxon>
        <taxon>Agaricomycetidae</taxon>
        <taxon>Agaricales</taxon>
        <taxon>Marasmiineae</taxon>
        <taxon>Marasmiaceae</taxon>
        <taxon>Moniliophthora</taxon>
    </lineage>
</organism>
<comment type="caution">
    <text evidence="2">The sequence shown here is derived from an EMBL/GenBank/DDBJ whole genome shotgun (WGS) entry which is preliminary data.</text>
</comment>
<accession>V2WT23</accession>
<gene>
    <name evidence="2" type="ORF">Moror_8758</name>
</gene>
<dbReference type="HOGENOM" id="CLU_1315713_0_0_1"/>
<feature type="compositionally biased region" description="Basic and acidic residues" evidence="1">
    <location>
        <begin position="143"/>
        <end position="156"/>
    </location>
</feature>
<dbReference type="KEGG" id="mrr:Moror_8758"/>
<sequence>MPPRKEAQIDQDIAKAEECWCGLQDQSILNPGRRAIPPLTQASRRELLTHLLLPSPTNQPLTETPKEYPETKRTLTPLSILIGSEKTKNEEEPLHSVSENPKLNISDISSISVEESDLFQCLLHALKNSPRSTKKPQLEEMAEDKKPSESRPKSDPVAEETMISAMVLVQMVMAEKEIKAALLRAFTGNRKDAKKFL</sequence>
<evidence type="ECO:0000313" key="3">
    <source>
        <dbReference type="Proteomes" id="UP000017559"/>
    </source>
</evidence>
<evidence type="ECO:0000313" key="2">
    <source>
        <dbReference type="EMBL" id="ESK83360.1"/>
    </source>
</evidence>
<feature type="region of interest" description="Disordered" evidence="1">
    <location>
        <begin position="130"/>
        <end position="158"/>
    </location>
</feature>
<proteinExistence type="predicted"/>
<evidence type="ECO:0000256" key="1">
    <source>
        <dbReference type="SAM" id="MobiDB-lite"/>
    </source>
</evidence>
<keyword evidence="3" id="KW-1185">Reference proteome</keyword>